<dbReference type="PANTHER" id="PTHR10281">
    <property type="entry name" value="MEMBRANE-ASSOCIATED PROGESTERONE RECEPTOR COMPONENT-RELATED"/>
    <property type="match status" value="1"/>
</dbReference>
<dbReference type="Gene3D" id="3.10.120.10">
    <property type="entry name" value="Cytochrome b5-like heme/steroid binding domain"/>
    <property type="match status" value="1"/>
</dbReference>
<dbReference type="SUPFAM" id="SSF55856">
    <property type="entry name" value="Cytochrome b5-like heme/steroid binding domain"/>
    <property type="match status" value="1"/>
</dbReference>
<dbReference type="KEGG" id="mpp:MICPUCDRAFT_12257"/>
<evidence type="ECO:0000313" key="5">
    <source>
        <dbReference type="Proteomes" id="UP000001876"/>
    </source>
</evidence>
<dbReference type="SMART" id="SM01117">
    <property type="entry name" value="Cyt-b5"/>
    <property type="match status" value="1"/>
</dbReference>
<evidence type="ECO:0000256" key="1">
    <source>
        <dbReference type="ARBA" id="ARBA00022665"/>
    </source>
</evidence>
<keyword evidence="1" id="KW-0446">Lipid-binding</keyword>
<dbReference type="GO" id="GO:0016020">
    <property type="term" value="C:membrane"/>
    <property type="evidence" value="ECO:0007669"/>
    <property type="project" value="TreeGrafter"/>
</dbReference>
<comment type="similarity">
    <text evidence="2">Belongs to the cytochrome b5 family. MAPR subfamily.</text>
</comment>
<dbReference type="OrthoDB" id="10257697at2759"/>
<sequence length="240" mass="26206">MAKPWSGIPPGATSGATDVPVYDDELKVKDGEKSAELWLAIAGEVFDVGAGAKHYGPGGSYHGFVARDATRAFVTGKFDDDENLRPGLDGLEPRARVVVDDWLKFYRDGKTHAHRYRRVGVHAGGLYYDVNGAPTKHKLELVKTASAVRKRVEREAEEARARAAVFPNCDARWSAEAGGEVWCPDGTSHPRREVSFGVREDDGTGTGRKTRCACFPDESFSDVRQLYPGCEATATRCKTS</sequence>
<dbReference type="PANTHER" id="PTHR10281:SF4">
    <property type="entry name" value="NEUFERRICIN"/>
    <property type="match status" value="1"/>
</dbReference>
<dbReference type="InterPro" id="IPR050577">
    <property type="entry name" value="MAPR/NEUFC/NENF-like"/>
</dbReference>
<accession>C1MII6</accession>
<evidence type="ECO:0000256" key="2">
    <source>
        <dbReference type="ARBA" id="ARBA00038357"/>
    </source>
</evidence>
<keyword evidence="1" id="KW-0754">Steroid-binding</keyword>
<dbReference type="GeneID" id="9680859"/>
<name>C1MII6_MICPC</name>
<proteinExistence type="inferred from homology"/>
<dbReference type="Proteomes" id="UP000001876">
    <property type="component" value="Unassembled WGS sequence"/>
</dbReference>
<dbReference type="eggNOG" id="KOG1108">
    <property type="taxonomic scope" value="Eukaryota"/>
</dbReference>
<evidence type="ECO:0000313" key="4">
    <source>
        <dbReference type="EMBL" id="EEH60388.1"/>
    </source>
</evidence>
<dbReference type="InterPro" id="IPR001199">
    <property type="entry name" value="Cyt_B5-like_heme/steroid-bd"/>
</dbReference>
<dbReference type="GO" id="GO:0012505">
    <property type="term" value="C:endomembrane system"/>
    <property type="evidence" value="ECO:0007669"/>
    <property type="project" value="TreeGrafter"/>
</dbReference>
<feature type="domain" description="Cytochrome b5 heme-binding" evidence="3">
    <location>
        <begin position="22"/>
        <end position="112"/>
    </location>
</feature>
<dbReference type="OMA" id="GHKHYGP"/>
<protein>
    <submittedName>
        <fullName evidence="4">Predicted protein</fullName>
    </submittedName>
</protein>
<gene>
    <name evidence="4" type="ORF">MICPUCDRAFT_12257</name>
</gene>
<dbReference type="InterPro" id="IPR036400">
    <property type="entry name" value="Cyt_B5-like_heme/steroid_sf"/>
</dbReference>
<dbReference type="Pfam" id="PF00173">
    <property type="entry name" value="Cyt-b5"/>
    <property type="match status" value="1"/>
</dbReference>
<organism evidence="5">
    <name type="scientific">Micromonas pusilla (strain CCMP1545)</name>
    <name type="common">Picoplanktonic green alga</name>
    <dbReference type="NCBI Taxonomy" id="564608"/>
    <lineage>
        <taxon>Eukaryota</taxon>
        <taxon>Viridiplantae</taxon>
        <taxon>Chlorophyta</taxon>
        <taxon>Mamiellophyceae</taxon>
        <taxon>Mamiellales</taxon>
        <taxon>Mamiellaceae</taxon>
        <taxon>Micromonas</taxon>
    </lineage>
</organism>
<dbReference type="EMBL" id="GG663735">
    <property type="protein sequence ID" value="EEH60388.1"/>
    <property type="molecule type" value="Genomic_DNA"/>
</dbReference>
<dbReference type="GO" id="GO:0005496">
    <property type="term" value="F:steroid binding"/>
    <property type="evidence" value="ECO:0007669"/>
    <property type="project" value="UniProtKB-KW"/>
</dbReference>
<dbReference type="AlphaFoldDB" id="C1MII6"/>
<dbReference type="RefSeq" id="XP_003055136.1">
    <property type="nucleotide sequence ID" value="XM_003055090.1"/>
</dbReference>
<keyword evidence="5" id="KW-1185">Reference proteome</keyword>
<reference evidence="4 5" key="1">
    <citation type="journal article" date="2009" name="Science">
        <title>Green evolution and dynamic adaptations revealed by genomes of the marine picoeukaryotes Micromonas.</title>
        <authorList>
            <person name="Worden A.Z."/>
            <person name="Lee J.H."/>
            <person name="Mock T."/>
            <person name="Rouze P."/>
            <person name="Simmons M.P."/>
            <person name="Aerts A.L."/>
            <person name="Allen A.E."/>
            <person name="Cuvelier M.L."/>
            <person name="Derelle E."/>
            <person name="Everett M.V."/>
            <person name="Foulon E."/>
            <person name="Grimwood J."/>
            <person name="Gundlach H."/>
            <person name="Henrissat B."/>
            <person name="Napoli C."/>
            <person name="McDonald S.M."/>
            <person name="Parker M.S."/>
            <person name="Rombauts S."/>
            <person name="Salamov A."/>
            <person name="Von Dassow P."/>
            <person name="Badger J.H."/>
            <person name="Coutinho P.M."/>
            <person name="Demir E."/>
            <person name="Dubchak I."/>
            <person name="Gentemann C."/>
            <person name="Eikrem W."/>
            <person name="Gready J.E."/>
            <person name="John U."/>
            <person name="Lanier W."/>
            <person name="Lindquist E.A."/>
            <person name="Lucas S."/>
            <person name="Mayer K.F."/>
            <person name="Moreau H."/>
            <person name="Not F."/>
            <person name="Otillar R."/>
            <person name="Panaud O."/>
            <person name="Pangilinan J."/>
            <person name="Paulsen I."/>
            <person name="Piegu B."/>
            <person name="Poliakov A."/>
            <person name="Robbens S."/>
            <person name="Schmutz J."/>
            <person name="Toulza E."/>
            <person name="Wyss T."/>
            <person name="Zelensky A."/>
            <person name="Zhou K."/>
            <person name="Armbrust E.V."/>
            <person name="Bhattacharya D."/>
            <person name="Goodenough U.W."/>
            <person name="Van de Peer Y."/>
            <person name="Grigoriev I.V."/>
        </authorList>
    </citation>
    <scope>NUCLEOTIDE SEQUENCE [LARGE SCALE GENOMIC DNA]</scope>
    <source>
        <strain evidence="4 5">CCMP1545</strain>
    </source>
</reference>
<evidence type="ECO:0000259" key="3">
    <source>
        <dbReference type="SMART" id="SM01117"/>
    </source>
</evidence>